<evidence type="ECO:0000256" key="1">
    <source>
        <dbReference type="SAM" id="Phobius"/>
    </source>
</evidence>
<keyword evidence="1" id="KW-1133">Transmembrane helix</keyword>
<feature type="transmembrane region" description="Helical" evidence="1">
    <location>
        <begin position="119"/>
        <end position="142"/>
    </location>
</feature>
<organism evidence="2 3">
    <name type="scientific">Onychostoma macrolepis</name>
    <dbReference type="NCBI Taxonomy" id="369639"/>
    <lineage>
        <taxon>Eukaryota</taxon>
        <taxon>Metazoa</taxon>
        <taxon>Chordata</taxon>
        <taxon>Craniata</taxon>
        <taxon>Vertebrata</taxon>
        <taxon>Euteleostomi</taxon>
        <taxon>Actinopterygii</taxon>
        <taxon>Neopterygii</taxon>
        <taxon>Teleostei</taxon>
        <taxon>Ostariophysi</taxon>
        <taxon>Cypriniformes</taxon>
        <taxon>Cyprinidae</taxon>
        <taxon>Acrossocheilinae</taxon>
        <taxon>Onychostoma</taxon>
    </lineage>
</organism>
<dbReference type="AlphaFoldDB" id="A0A7J6CE27"/>
<protein>
    <recommendedName>
        <fullName evidence="4">Redox-regulatory protein FAM213A</fullName>
    </recommendedName>
</protein>
<reference evidence="2 3" key="1">
    <citation type="submission" date="2020-04" db="EMBL/GenBank/DDBJ databases">
        <title>Chromosome-level genome assembly of a cyprinid fish Onychostoma macrolepis by integration of Nanopore Sequencing, Bionano and Hi-C technology.</title>
        <authorList>
            <person name="Wang D."/>
        </authorList>
    </citation>
    <scope>NUCLEOTIDE SEQUENCE [LARGE SCALE GENOMIC DNA]</scope>
    <source>
        <strain evidence="2">SWU-2019</strain>
        <tissue evidence="2">Muscle</tissue>
    </source>
</reference>
<name>A0A7J6CE27_9TELE</name>
<evidence type="ECO:0000313" key="2">
    <source>
        <dbReference type="EMBL" id="KAF4105587.1"/>
    </source>
</evidence>
<dbReference type="Proteomes" id="UP000579812">
    <property type="component" value="Unassembled WGS sequence"/>
</dbReference>
<keyword evidence="3" id="KW-1185">Reference proteome</keyword>
<evidence type="ECO:0000313" key="3">
    <source>
        <dbReference type="Proteomes" id="UP000579812"/>
    </source>
</evidence>
<dbReference type="EMBL" id="JAAMOB010000013">
    <property type="protein sequence ID" value="KAF4105587.1"/>
    <property type="molecule type" value="Genomic_DNA"/>
</dbReference>
<gene>
    <name evidence="2" type="ORF">G5714_013249</name>
</gene>
<evidence type="ECO:0008006" key="4">
    <source>
        <dbReference type="Google" id="ProtNLM"/>
    </source>
</evidence>
<comment type="caution">
    <text evidence="2">The sequence shown here is derived from an EMBL/GenBank/DDBJ whole genome shotgun (WGS) entry which is preliminary data.</text>
</comment>
<proteinExistence type="predicted"/>
<sequence length="194" mass="21049">MLAMALMRLRPMRLTLLSPRGRFSLCVNSGVKYRVSVSQSPQLLAFDKTVVAHNFPPKYLPLTITACRPAFTTLVLPTSVNSICLRAFSTNRHFSRKSQNSQSPFRKTKVSSSVLEGETLAMGMWSLGLGAVGAAIAGLIFANTDFLLTKPAAASVEYLGNADLKTISSDERALKAKTLWEKSGAVIMAVRRPG</sequence>
<accession>A0A7J6CE27</accession>
<keyword evidence="1" id="KW-0472">Membrane</keyword>
<keyword evidence="1" id="KW-0812">Transmembrane</keyword>